<reference evidence="14 15" key="1">
    <citation type="journal article" date="2012" name="Eukaryot. Cell">
        <title>Draft genome sequence of CBS 2479, the standard type strain of Trichosporon asahii.</title>
        <authorList>
            <person name="Yang R.Y."/>
            <person name="Li H.T."/>
            <person name="Zhu H."/>
            <person name="Zhou G.P."/>
            <person name="Wang M."/>
            <person name="Wang L."/>
        </authorList>
    </citation>
    <scope>NUCLEOTIDE SEQUENCE [LARGE SCALE GENOMIC DNA]</scope>
    <source>
        <strain evidence="15">ATCC 90039 / CBS 2479 / JCM 2466 / KCTC 7840 / NCYC 2677 / UAMH 7654</strain>
    </source>
</reference>
<feature type="compositionally biased region" description="Polar residues" evidence="12">
    <location>
        <begin position="20"/>
        <end position="31"/>
    </location>
</feature>
<evidence type="ECO:0000256" key="7">
    <source>
        <dbReference type="ARBA" id="ARBA00029502"/>
    </source>
</evidence>
<dbReference type="InterPro" id="IPR036388">
    <property type="entry name" value="WH-like_DNA-bd_sf"/>
</dbReference>
<evidence type="ECO:0000256" key="3">
    <source>
        <dbReference type="ARBA" id="ARBA00022927"/>
    </source>
</evidence>
<feature type="compositionally biased region" description="Low complexity" evidence="12">
    <location>
        <begin position="32"/>
        <end position="55"/>
    </location>
</feature>
<sequence>MAQKVEFLQGKGLTDTEIQQALSEAANGTSNPSAAIQSPAPAAPPAYARPQPSYQQQPHYGFQAAVVAPEPPKRDWRDIFIMAVVSGGVMYGVTALARKYLVPHLKPPSSTAFQSTSAELSEQYDAAAAALDELRAETAALATAAQSERERVAAALEDVESAARAVKDAEARWRDDMREVRGEVESVRELVPRMIEKHAASQSAALTELQSELRSLKTLLVARQGGNTVSEAAASGAASPTPSATQTAANALLQPRGKASIPAWQLPNGGASAATSSAVSVGSVPSDAGSPTKETP</sequence>
<evidence type="ECO:0000256" key="4">
    <source>
        <dbReference type="ARBA" id="ARBA00023010"/>
    </source>
</evidence>
<dbReference type="Proteomes" id="UP000002748">
    <property type="component" value="Unassembled WGS sequence"/>
</dbReference>
<feature type="compositionally biased region" description="Low complexity" evidence="12">
    <location>
        <begin position="269"/>
        <end position="290"/>
    </location>
</feature>
<dbReference type="AlphaFoldDB" id="J8QGY4"/>
<keyword evidence="6 10" id="KW-0576">Peroxisome</keyword>
<dbReference type="Gene3D" id="1.10.10.10">
    <property type="entry name" value="Winged helix-like DNA-binding domain superfamily/Winged helix DNA-binding domain"/>
    <property type="match status" value="1"/>
</dbReference>
<evidence type="ECO:0000256" key="6">
    <source>
        <dbReference type="ARBA" id="ARBA00023140"/>
    </source>
</evidence>
<dbReference type="KEGG" id="tasa:A1Q1_00297"/>
<gene>
    <name evidence="14" type="ORF">A1Q1_00297</name>
</gene>
<feature type="domain" description="Peroxisome membrane anchor protein Pex14p N-terminal" evidence="13">
    <location>
        <begin position="2"/>
        <end position="24"/>
    </location>
</feature>
<dbReference type="GO" id="GO:0016560">
    <property type="term" value="P:protein import into peroxisome matrix, docking"/>
    <property type="evidence" value="ECO:0007669"/>
    <property type="project" value="UniProtKB-UniRule"/>
</dbReference>
<keyword evidence="11" id="KW-0175">Coiled coil</keyword>
<evidence type="ECO:0000256" key="5">
    <source>
        <dbReference type="ARBA" id="ARBA00023136"/>
    </source>
</evidence>
<keyword evidence="5 10" id="KW-0472">Membrane</keyword>
<dbReference type="InterPro" id="IPR025655">
    <property type="entry name" value="PEX14"/>
</dbReference>
<dbReference type="PANTHER" id="PTHR23058">
    <property type="entry name" value="PEROXISOMAL MEMBRANE PROTEIN PEX14"/>
    <property type="match status" value="1"/>
</dbReference>
<keyword evidence="3 10" id="KW-0653">Protein transport</keyword>
<dbReference type="GO" id="GO:0005778">
    <property type="term" value="C:peroxisomal membrane"/>
    <property type="evidence" value="ECO:0007669"/>
    <property type="project" value="UniProtKB-SubCell"/>
</dbReference>
<dbReference type="RefSeq" id="XP_014184470.1">
    <property type="nucleotide sequence ID" value="XM_014328995.1"/>
</dbReference>
<evidence type="ECO:0000256" key="11">
    <source>
        <dbReference type="SAM" id="Coils"/>
    </source>
</evidence>
<evidence type="ECO:0000256" key="8">
    <source>
        <dbReference type="ARBA" id="ARBA00029691"/>
    </source>
</evidence>
<name>J8QGY4_TRIAS</name>
<feature type="coiled-coil region" evidence="11">
    <location>
        <begin position="117"/>
        <end position="172"/>
    </location>
</feature>
<protein>
    <recommendedName>
        <fullName evidence="7 10">Peroxisomal membrane protein PEX14</fullName>
    </recommendedName>
    <alternativeName>
        <fullName evidence="8 10">Peroxin-14</fullName>
    </alternativeName>
</protein>
<dbReference type="GO" id="GO:0005102">
    <property type="term" value="F:signaling receptor binding"/>
    <property type="evidence" value="ECO:0007669"/>
    <property type="project" value="TreeGrafter"/>
</dbReference>
<evidence type="ECO:0000256" key="2">
    <source>
        <dbReference type="ARBA" id="ARBA00022448"/>
    </source>
</evidence>
<proteinExistence type="inferred from homology"/>
<dbReference type="EMBL" id="ALBS01000010">
    <property type="protein sequence ID" value="EJT52983.1"/>
    <property type="molecule type" value="Genomic_DNA"/>
</dbReference>
<feature type="region of interest" description="Disordered" evidence="12">
    <location>
        <begin position="232"/>
        <end position="296"/>
    </location>
</feature>
<evidence type="ECO:0000313" key="15">
    <source>
        <dbReference type="Proteomes" id="UP000002748"/>
    </source>
</evidence>
<dbReference type="GO" id="GO:1990429">
    <property type="term" value="C:peroxisomal importomer complex"/>
    <property type="evidence" value="ECO:0007669"/>
    <property type="project" value="TreeGrafter"/>
</dbReference>
<evidence type="ECO:0000256" key="1">
    <source>
        <dbReference type="ARBA" id="ARBA00005443"/>
    </source>
</evidence>
<dbReference type="GeneID" id="25983811"/>
<evidence type="ECO:0000259" key="13">
    <source>
        <dbReference type="Pfam" id="PF04695"/>
    </source>
</evidence>
<keyword evidence="4" id="KW-0811">Translocation</keyword>
<dbReference type="OrthoDB" id="5549158at2759"/>
<feature type="compositionally biased region" description="Low complexity" evidence="12">
    <location>
        <begin position="232"/>
        <end position="251"/>
    </location>
</feature>
<evidence type="ECO:0000256" key="12">
    <source>
        <dbReference type="SAM" id="MobiDB-lite"/>
    </source>
</evidence>
<dbReference type="HOGENOM" id="CLU_045718_1_0_1"/>
<dbReference type="PANTHER" id="PTHR23058:SF0">
    <property type="entry name" value="PEROXISOMAL MEMBRANE PROTEIN PEX14"/>
    <property type="match status" value="1"/>
</dbReference>
<accession>J8QGY4</accession>
<comment type="subcellular location">
    <subcellularLocation>
        <location evidence="9 10">Peroxisome membrane</location>
    </subcellularLocation>
</comment>
<comment type="function">
    <text evidence="10">Component of the PEX13-PEX14 docking complex, a translocon channel that specifically mediates the import of peroxisomal cargo proteins bound to PEX5 receptor. The PEX13-PEX14 docking complex forms a large import pore which can be opened to a diameter of about 9 nm. Mechanistically, PEX5 receptor along with cargo proteins associates with the PEX14 subunit of the PEX13-PEX14 docking complex in the cytosol, leading to the insertion of the receptor into the organelle membrane with the concomitant translocation of the cargo into the peroxisome matrix.</text>
</comment>
<evidence type="ECO:0000256" key="9">
    <source>
        <dbReference type="ARBA" id="ARBA00046271"/>
    </source>
</evidence>
<dbReference type="InterPro" id="IPR006785">
    <property type="entry name" value="Pex14_N"/>
</dbReference>
<feature type="region of interest" description="Disordered" evidence="12">
    <location>
        <begin position="20"/>
        <end position="55"/>
    </location>
</feature>
<comment type="similarity">
    <text evidence="1 10">Belongs to the peroxin-14 family.</text>
</comment>
<dbReference type="VEuPathDB" id="FungiDB:A1Q1_00297"/>
<evidence type="ECO:0000313" key="14">
    <source>
        <dbReference type="EMBL" id="EJT52983.1"/>
    </source>
</evidence>
<keyword evidence="2 10" id="KW-0813">Transport</keyword>
<organism evidence="14 15">
    <name type="scientific">Trichosporon asahii var. asahii (strain ATCC 90039 / CBS 2479 / JCM 2466 / KCTC 7840 / NBRC 103889/ NCYC 2677 / UAMH 7654)</name>
    <name type="common">Yeast</name>
    <dbReference type="NCBI Taxonomy" id="1186058"/>
    <lineage>
        <taxon>Eukaryota</taxon>
        <taxon>Fungi</taxon>
        <taxon>Dikarya</taxon>
        <taxon>Basidiomycota</taxon>
        <taxon>Agaricomycotina</taxon>
        <taxon>Tremellomycetes</taxon>
        <taxon>Trichosporonales</taxon>
        <taxon>Trichosporonaceae</taxon>
        <taxon>Trichosporon</taxon>
    </lineage>
</organism>
<comment type="caution">
    <text evidence="14">The sequence shown here is derived from an EMBL/GenBank/DDBJ whole genome shotgun (WGS) entry which is preliminary data.</text>
</comment>
<dbReference type="Pfam" id="PF04695">
    <property type="entry name" value="Pex14_N"/>
    <property type="match status" value="1"/>
</dbReference>
<evidence type="ECO:0000256" key="10">
    <source>
        <dbReference type="RuleBase" id="RU367032"/>
    </source>
</evidence>